<feature type="chain" id="PRO_5035796425" evidence="1">
    <location>
        <begin position="23"/>
        <end position="183"/>
    </location>
</feature>
<dbReference type="SUPFAM" id="SSF48619">
    <property type="entry name" value="Phospholipase A2, PLA2"/>
    <property type="match status" value="1"/>
</dbReference>
<protein>
    <submittedName>
        <fullName evidence="2">Uncharacterized protein</fullName>
    </submittedName>
</protein>
<accession>A0A8S4QBS6</accession>
<organism evidence="2 3">
    <name type="scientific">Owenia fusiformis</name>
    <name type="common">Polychaete worm</name>
    <dbReference type="NCBI Taxonomy" id="6347"/>
    <lineage>
        <taxon>Eukaryota</taxon>
        <taxon>Metazoa</taxon>
        <taxon>Spiralia</taxon>
        <taxon>Lophotrochozoa</taxon>
        <taxon>Annelida</taxon>
        <taxon>Polychaeta</taxon>
        <taxon>Sedentaria</taxon>
        <taxon>Canalipalpata</taxon>
        <taxon>Sabellida</taxon>
        <taxon>Oweniida</taxon>
        <taxon>Oweniidae</taxon>
        <taxon>Owenia</taxon>
    </lineage>
</organism>
<dbReference type="GO" id="GO:0004623">
    <property type="term" value="F:phospholipase A2 activity"/>
    <property type="evidence" value="ECO:0007669"/>
    <property type="project" value="InterPro"/>
</dbReference>
<dbReference type="Proteomes" id="UP000749559">
    <property type="component" value="Unassembled WGS sequence"/>
</dbReference>
<dbReference type="AlphaFoldDB" id="A0A8S4QBS6"/>
<keyword evidence="1" id="KW-0732">Signal</keyword>
<comment type="caution">
    <text evidence="2">The sequence shown here is derived from an EMBL/GenBank/DDBJ whole genome shotgun (WGS) entry which is preliminary data.</text>
</comment>
<dbReference type="GO" id="GO:0050482">
    <property type="term" value="P:arachidonate secretion"/>
    <property type="evidence" value="ECO:0007669"/>
    <property type="project" value="InterPro"/>
</dbReference>
<feature type="signal peptide" evidence="1">
    <location>
        <begin position="1"/>
        <end position="22"/>
    </location>
</feature>
<dbReference type="Gene3D" id="1.20.90.10">
    <property type="entry name" value="Phospholipase A2 domain"/>
    <property type="match status" value="1"/>
</dbReference>
<evidence type="ECO:0000313" key="2">
    <source>
        <dbReference type="EMBL" id="CAH1803258.1"/>
    </source>
</evidence>
<reference evidence="2" key="1">
    <citation type="submission" date="2022-03" db="EMBL/GenBank/DDBJ databases">
        <authorList>
            <person name="Martin C."/>
        </authorList>
    </citation>
    <scope>NUCLEOTIDE SEQUENCE</scope>
</reference>
<dbReference type="InterPro" id="IPR036444">
    <property type="entry name" value="PLipase_A2_dom_sf"/>
</dbReference>
<keyword evidence="3" id="KW-1185">Reference proteome</keyword>
<feature type="non-terminal residue" evidence="2">
    <location>
        <position position="1"/>
    </location>
</feature>
<sequence>MDLFPILGLLIVFSLTGIKVEGVINDPYQLELDDASKQANEEVLLNDDNINELDDEATDALLKEKIDSMLKREVAENIYEQHASSGQASDRTELARLKRGLGDYGTWCGADNTQFGKPGCSCALGIAACRKKYPPIDALDEACLKHDHCIECAATSPGPLLHWCRCEEGIYYGAKAATCRLFN</sequence>
<proteinExistence type="predicted"/>
<name>A0A8S4QBS6_OWEFU</name>
<dbReference type="GO" id="GO:0006644">
    <property type="term" value="P:phospholipid metabolic process"/>
    <property type="evidence" value="ECO:0007669"/>
    <property type="project" value="InterPro"/>
</dbReference>
<dbReference type="EMBL" id="CAIIXF020000391">
    <property type="protein sequence ID" value="CAH1803258.1"/>
    <property type="molecule type" value="Genomic_DNA"/>
</dbReference>
<evidence type="ECO:0000313" key="3">
    <source>
        <dbReference type="Proteomes" id="UP000749559"/>
    </source>
</evidence>
<dbReference type="OrthoDB" id="6317704at2759"/>
<gene>
    <name evidence="2" type="ORF">OFUS_LOCUS26869</name>
</gene>
<evidence type="ECO:0000256" key="1">
    <source>
        <dbReference type="SAM" id="SignalP"/>
    </source>
</evidence>